<comment type="similarity">
    <text evidence="1">Belongs to the phosphate/phosphite/phosphonate binding protein family.</text>
</comment>
<evidence type="ECO:0000313" key="4">
    <source>
        <dbReference type="EMBL" id="RKH46222.1"/>
    </source>
</evidence>
<gene>
    <name evidence="4" type="primary">phnD</name>
    <name evidence="4" type="ORF">D7X12_05990</name>
</gene>
<sequence>MTPARAVLRFSKRRYPLARMATLLVSLGVSAASLPARAQAPAPKSAPAAATSKSTPAPPTKVRMAMTAAFVSESGMPVYGRIATYLSKKLGSEVSFITGQSYGEVDKMLDAGAVEVAFVCGLPYVLKHDANKDSVHLLAAPVMKAARYGKKPKYFSDLIVRKDSKFKKLEDLRGATFVYNEEASNSGYNLPRYKMLKLGLTQGFFGKVIRSGSHEESIRLVATGKADASYVDSLVIDFDRETGNGWASEVKVLDSLGPAGIPPVVVSGKVSAEVRQRIKQALLTMNKDPDGRRILDDALVERFVEVDDSNYDDVRQQYQAAVKAGFTTIK</sequence>
<accession>A0A3A8P1E6</accession>
<dbReference type="AlphaFoldDB" id="A0A3A8P1E6"/>
<keyword evidence="2 3" id="KW-0732">Signal</keyword>
<feature type="chain" id="PRO_5017474333" evidence="3">
    <location>
        <begin position="32"/>
        <end position="330"/>
    </location>
</feature>
<dbReference type="GO" id="GO:0055085">
    <property type="term" value="P:transmembrane transport"/>
    <property type="evidence" value="ECO:0007669"/>
    <property type="project" value="InterPro"/>
</dbReference>
<keyword evidence="5" id="KW-1185">Reference proteome</keyword>
<dbReference type="PANTHER" id="PTHR35841">
    <property type="entry name" value="PHOSPHONATES-BINDING PERIPLASMIC PROTEIN"/>
    <property type="match status" value="1"/>
</dbReference>
<proteinExistence type="inferred from homology"/>
<dbReference type="SUPFAM" id="SSF53850">
    <property type="entry name" value="Periplasmic binding protein-like II"/>
    <property type="match status" value="1"/>
</dbReference>
<dbReference type="PANTHER" id="PTHR35841:SF1">
    <property type="entry name" value="PHOSPHONATES-BINDING PERIPLASMIC PROTEIN"/>
    <property type="match status" value="1"/>
</dbReference>
<evidence type="ECO:0000256" key="3">
    <source>
        <dbReference type="SAM" id="SignalP"/>
    </source>
</evidence>
<feature type="signal peptide" evidence="3">
    <location>
        <begin position="1"/>
        <end position="31"/>
    </location>
</feature>
<comment type="caution">
    <text evidence="4">The sequence shown here is derived from an EMBL/GenBank/DDBJ whole genome shotgun (WGS) entry which is preliminary data.</text>
</comment>
<organism evidence="4 5">
    <name type="scientific">Corallococcus sicarius</name>
    <dbReference type="NCBI Taxonomy" id="2316726"/>
    <lineage>
        <taxon>Bacteria</taxon>
        <taxon>Pseudomonadati</taxon>
        <taxon>Myxococcota</taxon>
        <taxon>Myxococcia</taxon>
        <taxon>Myxococcales</taxon>
        <taxon>Cystobacterineae</taxon>
        <taxon>Myxococcaceae</taxon>
        <taxon>Corallococcus</taxon>
    </lineage>
</organism>
<dbReference type="NCBIfam" id="TIGR01098">
    <property type="entry name" value="3A0109s03R"/>
    <property type="match status" value="1"/>
</dbReference>
<name>A0A3A8P1E6_9BACT</name>
<reference evidence="5" key="1">
    <citation type="submission" date="2018-09" db="EMBL/GenBank/DDBJ databases">
        <authorList>
            <person name="Livingstone P.G."/>
            <person name="Whitworth D.E."/>
        </authorList>
    </citation>
    <scope>NUCLEOTIDE SEQUENCE [LARGE SCALE GENOMIC DNA]</scope>
    <source>
        <strain evidence="5">CA040B</strain>
    </source>
</reference>
<dbReference type="OrthoDB" id="527737at2"/>
<protein>
    <submittedName>
        <fullName evidence="4">Phosphate/phosphite/phosphonate ABC transporter substrate-binding protein</fullName>
    </submittedName>
</protein>
<dbReference type="Proteomes" id="UP000273405">
    <property type="component" value="Unassembled WGS sequence"/>
</dbReference>
<dbReference type="InterPro" id="IPR005770">
    <property type="entry name" value="PhnD"/>
</dbReference>
<dbReference type="EMBL" id="RAWG01000025">
    <property type="protein sequence ID" value="RKH46222.1"/>
    <property type="molecule type" value="Genomic_DNA"/>
</dbReference>
<dbReference type="RefSeq" id="WP_120624297.1">
    <property type="nucleotide sequence ID" value="NZ_RAWG01000025.1"/>
</dbReference>
<evidence type="ECO:0000256" key="2">
    <source>
        <dbReference type="ARBA" id="ARBA00022729"/>
    </source>
</evidence>
<dbReference type="GO" id="GO:0043190">
    <property type="term" value="C:ATP-binding cassette (ABC) transporter complex"/>
    <property type="evidence" value="ECO:0007669"/>
    <property type="project" value="InterPro"/>
</dbReference>
<dbReference type="Pfam" id="PF12974">
    <property type="entry name" value="Phosphonate-bd"/>
    <property type="match status" value="1"/>
</dbReference>
<dbReference type="Gene3D" id="3.40.190.10">
    <property type="entry name" value="Periplasmic binding protein-like II"/>
    <property type="match status" value="2"/>
</dbReference>
<evidence type="ECO:0000256" key="1">
    <source>
        <dbReference type="ARBA" id="ARBA00007162"/>
    </source>
</evidence>
<evidence type="ECO:0000313" key="5">
    <source>
        <dbReference type="Proteomes" id="UP000273405"/>
    </source>
</evidence>